<evidence type="ECO:0000313" key="3">
    <source>
        <dbReference type="Proteomes" id="UP001432322"/>
    </source>
</evidence>
<protein>
    <recommendedName>
        <fullName evidence="4">CX domain-containing protein</fullName>
    </recommendedName>
</protein>
<proteinExistence type="predicted"/>
<dbReference type="PANTHER" id="PTHR47520:SF13">
    <property type="entry name" value="PROTEIN CBG10012"/>
    <property type="match status" value="1"/>
</dbReference>
<dbReference type="AlphaFoldDB" id="A0AAV5UX74"/>
<keyword evidence="1" id="KW-0472">Membrane</keyword>
<keyword evidence="3" id="KW-1185">Reference proteome</keyword>
<keyword evidence="1" id="KW-0812">Transmembrane</keyword>
<dbReference type="EMBL" id="BTSY01000001">
    <property type="protein sequence ID" value="GMT11192.1"/>
    <property type="molecule type" value="Genomic_DNA"/>
</dbReference>
<evidence type="ECO:0000313" key="2">
    <source>
        <dbReference type="EMBL" id="GMT11192.1"/>
    </source>
</evidence>
<dbReference type="Proteomes" id="UP001432322">
    <property type="component" value="Unassembled WGS sequence"/>
</dbReference>
<sequence>AHSGSYSGSLSNVRATSINSVNGPFVHVAYFRGSSEGRTTVEPAINGSLIYGSIFSEEAFKNVFDMTSRDVLMFEQGLNPRNTSATSGGEMKIALIVKDFSRPLSITKSSMLYFWGNRSFPSMISGKCFNYTTSNTKRAISLCNVTEMDRCAGNISDLSPFKPFNFLSTTRDRLTQFSWLCPKGQVCCAWECCDLATSSRLDILPAIGSVAFVSFLIGMCVIIITINKEAELNQIESDVHYSAYSKHVHIPPYARYSPYRDMDIMTVNKSPHITPSSASAPTYFNGTWSSR</sequence>
<evidence type="ECO:0000256" key="1">
    <source>
        <dbReference type="SAM" id="Phobius"/>
    </source>
</evidence>
<dbReference type="PANTHER" id="PTHR47520">
    <property type="entry name" value="CX DOMAIN-CONTAINING PROTEIN-RELATED"/>
    <property type="match status" value="1"/>
</dbReference>
<gene>
    <name evidence="2" type="ORF">PFISCL1PPCAC_2489</name>
</gene>
<reference evidence="2" key="1">
    <citation type="submission" date="2023-10" db="EMBL/GenBank/DDBJ databases">
        <title>Genome assembly of Pristionchus species.</title>
        <authorList>
            <person name="Yoshida K."/>
            <person name="Sommer R.J."/>
        </authorList>
    </citation>
    <scope>NUCLEOTIDE SEQUENCE</scope>
    <source>
        <strain evidence="2">RS5133</strain>
    </source>
</reference>
<feature type="transmembrane region" description="Helical" evidence="1">
    <location>
        <begin position="203"/>
        <end position="226"/>
    </location>
</feature>
<comment type="caution">
    <text evidence="2">The sequence shown here is derived from an EMBL/GenBank/DDBJ whole genome shotgun (WGS) entry which is preliminary data.</text>
</comment>
<keyword evidence="1" id="KW-1133">Transmembrane helix</keyword>
<accession>A0AAV5UX74</accession>
<feature type="non-terminal residue" evidence="2">
    <location>
        <position position="1"/>
    </location>
</feature>
<name>A0AAV5UX74_9BILA</name>
<evidence type="ECO:0008006" key="4">
    <source>
        <dbReference type="Google" id="ProtNLM"/>
    </source>
</evidence>
<organism evidence="2 3">
    <name type="scientific">Pristionchus fissidentatus</name>
    <dbReference type="NCBI Taxonomy" id="1538716"/>
    <lineage>
        <taxon>Eukaryota</taxon>
        <taxon>Metazoa</taxon>
        <taxon>Ecdysozoa</taxon>
        <taxon>Nematoda</taxon>
        <taxon>Chromadorea</taxon>
        <taxon>Rhabditida</taxon>
        <taxon>Rhabditina</taxon>
        <taxon>Diplogasteromorpha</taxon>
        <taxon>Diplogasteroidea</taxon>
        <taxon>Neodiplogasteridae</taxon>
        <taxon>Pristionchus</taxon>
    </lineage>
</organism>